<evidence type="ECO:0000259" key="13">
    <source>
        <dbReference type="Pfam" id="PF07504"/>
    </source>
</evidence>
<evidence type="ECO:0000256" key="12">
    <source>
        <dbReference type="RuleBase" id="RU364017"/>
    </source>
</evidence>
<evidence type="ECO:0000256" key="10">
    <source>
        <dbReference type="ARBA" id="ARBA00023049"/>
    </source>
</evidence>
<comment type="subcellular location">
    <subcellularLocation>
        <location evidence="2 12">Secreted</location>
    </subcellularLocation>
</comment>
<keyword evidence="8 12" id="KW-0378">Hydrolase</keyword>
<dbReference type="Gene3D" id="1.10.390.10">
    <property type="entry name" value="Neutral Protease Domain 2"/>
    <property type="match status" value="1"/>
</dbReference>
<dbReference type="Pfam" id="PF02128">
    <property type="entry name" value="Peptidase_M36"/>
    <property type="match status" value="1"/>
</dbReference>
<sequence>MFGPALTLVLALISSAVIAVPMVDNAHRHAVASLNPSSTKFPFYFPNSVYESILYSDLVSLSFSERDDVKIATDFICNKLNLDADDFKVFDFFTDAAGVTHVYGAHMINNVRIANHHAAAHAKNGQVTSFSSSFGTTQHFSKRDLIISAPEATVDFEQVSVTISAKLEIPVYSDFEYVLEYVEQPDGRIVYAYKFQLRNNPVTKWVEVWCDAGTGEVVQAVNFAHKASYKAIPLSRRNATPGFSMIANPEFEGSSPNGWTAGKVTVGNNVITLTPSGESTPSTKDGVFDTKFNSKKEPDTDENIAAAAVNLFYVTNVIHDIAYQYGFTEKAGNFQTDNFGKGGKGGDPVVINVINTSEVDNADFLASPDGQPGVMNMFLFETATPSRTPAFDNSVIIHEYAHGISNRLTGGPSTDSCLTKAEAAGMDEGWSDIISMIVLAKKSDTATTKMTIGAYAENSAGGFRSRPYTTDMKVNSWTYGDLKSLDEVHDVGEVWASMLWEVYWNLVAKHGFATNLYDADQSAGNVIAMKIILGGMTIQSCNPTFRAARDAIVAADLSYYDGANKCEILKGFAKRGLGSDATSGRKNDFSVPSECQE</sequence>
<evidence type="ECO:0000256" key="1">
    <source>
        <dbReference type="ARBA" id="ARBA00001947"/>
    </source>
</evidence>
<dbReference type="Gene3D" id="3.10.170.10">
    <property type="match status" value="1"/>
</dbReference>
<dbReference type="InterPro" id="IPR050371">
    <property type="entry name" value="Fungal_virulence_M36"/>
</dbReference>
<keyword evidence="11 12" id="KW-0865">Zymogen</keyword>
<dbReference type="EMBL" id="JAFCIX010000330">
    <property type="protein sequence ID" value="KAH6594752.1"/>
    <property type="molecule type" value="Genomic_DNA"/>
</dbReference>
<organism evidence="14 15">
    <name type="scientific">Batrachochytrium salamandrivorans</name>
    <dbReference type="NCBI Taxonomy" id="1357716"/>
    <lineage>
        <taxon>Eukaryota</taxon>
        <taxon>Fungi</taxon>
        <taxon>Fungi incertae sedis</taxon>
        <taxon>Chytridiomycota</taxon>
        <taxon>Chytridiomycota incertae sedis</taxon>
        <taxon>Chytridiomycetes</taxon>
        <taxon>Rhizophydiales</taxon>
        <taxon>Rhizophydiales incertae sedis</taxon>
        <taxon>Batrachochytrium</taxon>
    </lineage>
</organism>
<dbReference type="Proteomes" id="UP001648503">
    <property type="component" value="Unassembled WGS sequence"/>
</dbReference>
<reference evidence="14 15" key="1">
    <citation type="submission" date="2021-02" db="EMBL/GenBank/DDBJ databases">
        <title>Variation within the Batrachochytrium salamandrivorans European outbreak.</title>
        <authorList>
            <person name="Kelly M."/>
            <person name="Pasmans F."/>
            <person name="Shea T.P."/>
            <person name="Munoz J.F."/>
            <person name="Carranza S."/>
            <person name="Cuomo C.A."/>
            <person name="Martel A."/>
        </authorList>
    </citation>
    <scope>NUCLEOTIDE SEQUENCE [LARGE SCALE GENOMIC DNA]</scope>
    <source>
        <strain evidence="14 15">AMFP18/2</strain>
    </source>
</reference>
<evidence type="ECO:0000256" key="11">
    <source>
        <dbReference type="ARBA" id="ARBA00023145"/>
    </source>
</evidence>
<dbReference type="PRINTS" id="PR00999">
    <property type="entry name" value="FUNGALYSIN"/>
</dbReference>
<keyword evidence="6 12" id="KW-0479">Metal-binding</keyword>
<dbReference type="PANTHER" id="PTHR33478">
    <property type="entry name" value="EXTRACELLULAR METALLOPROTEINASE MEP"/>
    <property type="match status" value="1"/>
</dbReference>
<comment type="caution">
    <text evidence="14">The sequence shown here is derived from an EMBL/GenBank/DDBJ whole genome shotgun (WGS) entry which is preliminary data.</text>
</comment>
<evidence type="ECO:0000313" key="15">
    <source>
        <dbReference type="Proteomes" id="UP001648503"/>
    </source>
</evidence>
<keyword evidence="9 12" id="KW-0862">Zinc</keyword>
<dbReference type="InterPro" id="IPR001842">
    <property type="entry name" value="Peptidase_M36"/>
</dbReference>
<accession>A0ABQ8FA55</accession>
<feature type="signal peptide" evidence="12">
    <location>
        <begin position="1"/>
        <end position="19"/>
    </location>
</feature>
<evidence type="ECO:0000313" key="14">
    <source>
        <dbReference type="EMBL" id="KAH6594752.1"/>
    </source>
</evidence>
<keyword evidence="7 12" id="KW-0732">Signal</keyword>
<proteinExistence type="inferred from homology"/>
<gene>
    <name evidence="14" type="ORF">BASA50_006427</name>
</gene>
<evidence type="ECO:0000256" key="5">
    <source>
        <dbReference type="ARBA" id="ARBA00022670"/>
    </source>
</evidence>
<dbReference type="InterPro" id="IPR011096">
    <property type="entry name" value="FTP_domain"/>
</dbReference>
<evidence type="ECO:0000256" key="8">
    <source>
        <dbReference type="ARBA" id="ARBA00022801"/>
    </source>
</evidence>
<dbReference type="PANTHER" id="PTHR33478:SF1">
    <property type="entry name" value="EXTRACELLULAR METALLOPROTEINASE MEP"/>
    <property type="match status" value="1"/>
</dbReference>
<keyword evidence="15" id="KW-1185">Reference proteome</keyword>
<name>A0ABQ8FA55_9FUNG</name>
<feature type="chain" id="PRO_5044978865" description="Extracellular metalloproteinase" evidence="12">
    <location>
        <begin position="20"/>
        <end position="597"/>
    </location>
</feature>
<comment type="similarity">
    <text evidence="3 12">Belongs to the peptidase M36 family.</text>
</comment>
<evidence type="ECO:0000256" key="6">
    <source>
        <dbReference type="ARBA" id="ARBA00022723"/>
    </source>
</evidence>
<dbReference type="SUPFAM" id="SSF55486">
    <property type="entry name" value="Metalloproteases ('zincins'), catalytic domain"/>
    <property type="match status" value="1"/>
</dbReference>
<evidence type="ECO:0000256" key="7">
    <source>
        <dbReference type="ARBA" id="ARBA00022729"/>
    </source>
</evidence>
<protein>
    <recommendedName>
        <fullName evidence="12">Extracellular metalloproteinase</fullName>
        <ecNumber evidence="12">3.4.24.-</ecNumber>
    </recommendedName>
    <alternativeName>
        <fullName evidence="12">Fungalysin</fullName>
    </alternativeName>
</protein>
<keyword evidence="10 12" id="KW-0482">Metalloprotease</keyword>
<dbReference type="InterPro" id="IPR027268">
    <property type="entry name" value="Peptidase_M4/M1_CTD_sf"/>
</dbReference>
<evidence type="ECO:0000256" key="4">
    <source>
        <dbReference type="ARBA" id="ARBA00022525"/>
    </source>
</evidence>
<dbReference type="EC" id="3.4.24.-" evidence="12"/>
<evidence type="ECO:0000256" key="9">
    <source>
        <dbReference type="ARBA" id="ARBA00022833"/>
    </source>
</evidence>
<evidence type="ECO:0000256" key="2">
    <source>
        <dbReference type="ARBA" id="ARBA00004613"/>
    </source>
</evidence>
<dbReference type="CDD" id="cd09596">
    <property type="entry name" value="M36"/>
    <property type="match status" value="1"/>
</dbReference>
<keyword evidence="5 12" id="KW-0645">Protease</keyword>
<dbReference type="Pfam" id="PF07504">
    <property type="entry name" value="FTP"/>
    <property type="match status" value="1"/>
</dbReference>
<feature type="domain" description="FTP" evidence="13">
    <location>
        <begin position="85"/>
        <end position="134"/>
    </location>
</feature>
<comment type="cofactor">
    <cofactor evidence="1 12">
        <name>Zn(2+)</name>
        <dbReference type="ChEBI" id="CHEBI:29105"/>
    </cofactor>
</comment>
<evidence type="ECO:0000256" key="3">
    <source>
        <dbReference type="ARBA" id="ARBA00006006"/>
    </source>
</evidence>
<keyword evidence="4 12" id="KW-0964">Secreted</keyword>